<feature type="domain" description="Rhodanese" evidence="1">
    <location>
        <begin position="2"/>
        <end position="87"/>
    </location>
</feature>
<organism evidence="2">
    <name type="scientific">Paenibacillus sp. BIHB 4019</name>
    <dbReference type="NCBI Taxonomy" id="1870819"/>
    <lineage>
        <taxon>Bacteria</taxon>
        <taxon>Bacillati</taxon>
        <taxon>Bacillota</taxon>
        <taxon>Bacilli</taxon>
        <taxon>Bacillales</taxon>
        <taxon>Paenibacillaceae</taxon>
        <taxon>Paenibacillus</taxon>
    </lineage>
</organism>
<evidence type="ECO:0000313" key="2">
    <source>
        <dbReference type="EMBL" id="ANY69414.1"/>
    </source>
</evidence>
<dbReference type="InterPro" id="IPR001763">
    <property type="entry name" value="Rhodanese-like_dom"/>
</dbReference>
<dbReference type="SUPFAM" id="SSF52821">
    <property type="entry name" value="Rhodanese/Cell cycle control phosphatase"/>
    <property type="match status" value="1"/>
</dbReference>
<dbReference type="InterPro" id="IPR036873">
    <property type="entry name" value="Rhodanese-like_dom_sf"/>
</dbReference>
<dbReference type="SMART" id="SM00450">
    <property type="entry name" value="RHOD"/>
    <property type="match status" value="1"/>
</dbReference>
<evidence type="ECO:0000259" key="1">
    <source>
        <dbReference type="PROSITE" id="PS50206"/>
    </source>
</evidence>
<dbReference type="PANTHER" id="PTHR43031:SF16">
    <property type="entry name" value="OXIDOREDUCTASE"/>
    <property type="match status" value="1"/>
</dbReference>
<dbReference type="EMBL" id="CP016808">
    <property type="protein sequence ID" value="ANY69414.1"/>
    <property type="molecule type" value="Genomic_DNA"/>
</dbReference>
<reference evidence="2" key="1">
    <citation type="submission" date="2016-08" db="EMBL/GenBank/DDBJ databases">
        <title>Complete Genome Seqeunce of Paenibacillus sp. BIHB 4019 from tea rhizoplane.</title>
        <authorList>
            <person name="Thakur R."/>
            <person name="Swarnkar M.K."/>
            <person name="Gulati A."/>
        </authorList>
    </citation>
    <scope>NUCLEOTIDE SEQUENCE [LARGE SCALE GENOMIC DNA]</scope>
    <source>
        <strain evidence="2">BIHB4019</strain>
    </source>
</reference>
<dbReference type="AlphaFoldDB" id="A0A1B2DNY5"/>
<protein>
    <recommendedName>
        <fullName evidence="1">Rhodanese domain-containing protein</fullName>
    </recommendedName>
</protein>
<sequence length="90" mass="10096">MESGTILLLDVRPHDEFEAGHIAGAISVPMEELDTCLQTLPTDVEVAAYCRGYYCIYSAQAVSKMNREGYKAYRLEGGIQGWKKHNESIR</sequence>
<dbReference type="Pfam" id="PF00581">
    <property type="entry name" value="Rhodanese"/>
    <property type="match status" value="1"/>
</dbReference>
<dbReference type="CDD" id="cd00158">
    <property type="entry name" value="RHOD"/>
    <property type="match status" value="1"/>
</dbReference>
<dbReference type="Gene3D" id="3.40.250.10">
    <property type="entry name" value="Rhodanese-like domain"/>
    <property type="match status" value="1"/>
</dbReference>
<gene>
    <name evidence="2" type="ORF">BBD42_25220</name>
</gene>
<proteinExistence type="predicted"/>
<dbReference type="PROSITE" id="PS50206">
    <property type="entry name" value="RHODANESE_3"/>
    <property type="match status" value="1"/>
</dbReference>
<dbReference type="PANTHER" id="PTHR43031">
    <property type="entry name" value="FAD-DEPENDENT OXIDOREDUCTASE"/>
    <property type="match status" value="1"/>
</dbReference>
<accession>A0A1B2DNY5</accession>
<dbReference type="RefSeq" id="WP_099520447.1">
    <property type="nucleotide sequence ID" value="NZ_CP016808.1"/>
</dbReference>
<dbReference type="InterPro" id="IPR050229">
    <property type="entry name" value="GlpE_sulfurtransferase"/>
</dbReference>
<name>A0A1B2DNY5_9BACL</name>